<evidence type="ECO:0000313" key="2">
    <source>
        <dbReference type="EMBL" id="MBA2881029.1"/>
    </source>
</evidence>
<feature type="transmembrane region" description="Helical" evidence="1">
    <location>
        <begin position="12"/>
        <end position="35"/>
    </location>
</feature>
<sequence length="91" mass="10452">MRIFELLNNIHVFIYLFPALGFILLLGLALGYSHLRSGNDQKRMQEIVHSYPEGIESRNAPFPLAMTFIIAGTVVWAFFYILFIGMFQVVI</sequence>
<organism evidence="2 3">
    <name type="scientific">Desulfosalsimonas propionicica</name>
    <dbReference type="NCBI Taxonomy" id="332175"/>
    <lineage>
        <taxon>Bacteria</taxon>
        <taxon>Pseudomonadati</taxon>
        <taxon>Thermodesulfobacteriota</taxon>
        <taxon>Desulfobacteria</taxon>
        <taxon>Desulfobacterales</taxon>
        <taxon>Desulfosalsimonadaceae</taxon>
        <taxon>Desulfosalsimonas</taxon>
    </lineage>
</organism>
<evidence type="ECO:0000313" key="3">
    <source>
        <dbReference type="Proteomes" id="UP000525298"/>
    </source>
</evidence>
<keyword evidence="3" id="KW-1185">Reference proteome</keyword>
<dbReference type="RefSeq" id="WP_181550694.1">
    <property type="nucleotide sequence ID" value="NZ_JACDUS010000003.1"/>
</dbReference>
<dbReference type="Gene3D" id="6.10.280.130">
    <property type="match status" value="1"/>
</dbReference>
<dbReference type="InterPro" id="IPR038414">
    <property type="entry name" value="CcoP_N_sf"/>
</dbReference>
<dbReference type="AlphaFoldDB" id="A0A7W0HK87"/>
<accession>A0A7W0HK87</accession>
<name>A0A7W0HK87_9BACT</name>
<dbReference type="EMBL" id="JACDUS010000003">
    <property type="protein sequence ID" value="MBA2881029.1"/>
    <property type="molecule type" value="Genomic_DNA"/>
</dbReference>
<reference evidence="2 3" key="1">
    <citation type="submission" date="2020-07" db="EMBL/GenBank/DDBJ databases">
        <title>Genomic Encyclopedia of Type Strains, Phase IV (KMG-IV): sequencing the most valuable type-strain genomes for metagenomic binning, comparative biology and taxonomic classification.</title>
        <authorList>
            <person name="Goeker M."/>
        </authorList>
    </citation>
    <scope>NUCLEOTIDE SEQUENCE [LARGE SCALE GENOMIC DNA]</scope>
    <source>
        <strain evidence="2 3">DSM 17721</strain>
    </source>
</reference>
<protein>
    <recommendedName>
        <fullName evidence="4">Cbb3-type cytochrome c oxidase subunit CcoP N-terminal domain-containing protein</fullName>
    </recommendedName>
</protein>
<proteinExistence type="predicted"/>
<gene>
    <name evidence="2" type="ORF">HNR65_001355</name>
</gene>
<keyword evidence="1" id="KW-0472">Membrane</keyword>
<dbReference type="Proteomes" id="UP000525298">
    <property type="component" value="Unassembled WGS sequence"/>
</dbReference>
<evidence type="ECO:0000256" key="1">
    <source>
        <dbReference type="SAM" id="Phobius"/>
    </source>
</evidence>
<evidence type="ECO:0008006" key="4">
    <source>
        <dbReference type="Google" id="ProtNLM"/>
    </source>
</evidence>
<feature type="transmembrane region" description="Helical" evidence="1">
    <location>
        <begin position="64"/>
        <end position="90"/>
    </location>
</feature>
<keyword evidence="1" id="KW-1133">Transmembrane helix</keyword>
<comment type="caution">
    <text evidence="2">The sequence shown here is derived from an EMBL/GenBank/DDBJ whole genome shotgun (WGS) entry which is preliminary data.</text>
</comment>
<keyword evidence="1" id="KW-0812">Transmembrane</keyword>